<feature type="compositionally biased region" description="Basic and acidic residues" evidence="2">
    <location>
        <begin position="132"/>
        <end position="208"/>
    </location>
</feature>
<feature type="compositionally biased region" description="Polar residues" evidence="2">
    <location>
        <begin position="15"/>
        <end position="27"/>
    </location>
</feature>
<dbReference type="EMBL" id="JANVFO010000032">
    <property type="protein sequence ID" value="KAJ3731219.1"/>
    <property type="molecule type" value="Genomic_DNA"/>
</dbReference>
<sequence length="208" mass="23952">MTDLIGSRRRRDGGQDNNPGNNLHISGLSTEVDDRELEATFAKVGRITKAQVVYDPHTRESRGFGFVTMETPEEADAAVTALNNTELYGKAMTVAKARLRKFSCCVVLTSFQARRGRARTPTPGKYFGPPKPGDRPYDPRPYDSRYSRDRDRDYDRRDRGDRAGRYDDSRRDRDFDRPRDRGGDRGDRDRYRDYDRGDRPRGPPRGRD</sequence>
<feature type="region of interest" description="Disordered" evidence="2">
    <location>
        <begin position="1"/>
        <end position="27"/>
    </location>
</feature>
<feature type="region of interest" description="Disordered" evidence="2">
    <location>
        <begin position="117"/>
        <end position="208"/>
    </location>
</feature>
<evidence type="ECO:0000256" key="1">
    <source>
        <dbReference type="PROSITE-ProRule" id="PRU00176"/>
    </source>
</evidence>
<dbReference type="InterPro" id="IPR050441">
    <property type="entry name" value="RBM"/>
</dbReference>
<dbReference type="InterPro" id="IPR012677">
    <property type="entry name" value="Nucleotide-bd_a/b_plait_sf"/>
</dbReference>
<dbReference type="PROSITE" id="PS50102">
    <property type="entry name" value="RRM"/>
    <property type="match status" value="1"/>
</dbReference>
<accession>A0AA38MT07</accession>
<gene>
    <name evidence="4" type="ORF">DFJ43DRAFT_999552</name>
</gene>
<dbReference type="InterPro" id="IPR000504">
    <property type="entry name" value="RRM_dom"/>
</dbReference>
<name>A0AA38MT07_9AGAR</name>
<comment type="caution">
    <text evidence="4">The sequence shown here is derived from an EMBL/GenBank/DDBJ whole genome shotgun (WGS) entry which is preliminary data.</text>
</comment>
<feature type="domain" description="RRM" evidence="3">
    <location>
        <begin position="21"/>
        <end position="99"/>
    </location>
</feature>
<dbReference type="SMART" id="SM00360">
    <property type="entry name" value="RRM"/>
    <property type="match status" value="1"/>
</dbReference>
<dbReference type="Proteomes" id="UP001176059">
    <property type="component" value="Unassembled WGS sequence"/>
</dbReference>
<dbReference type="GO" id="GO:0003723">
    <property type="term" value="F:RNA binding"/>
    <property type="evidence" value="ECO:0007669"/>
    <property type="project" value="UniProtKB-UniRule"/>
</dbReference>
<evidence type="ECO:0000259" key="3">
    <source>
        <dbReference type="PROSITE" id="PS50102"/>
    </source>
</evidence>
<dbReference type="Gene3D" id="3.30.70.330">
    <property type="match status" value="1"/>
</dbReference>
<evidence type="ECO:0000256" key="2">
    <source>
        <dbReference type="SAM" id="MobiDB-lite"/>
    </source>
</evidence>
<reference evidence="4" key="2">
    <citation type="journal article" date="2023" name="Proc. Natl. Acad. Sci. U.S.A.">
        <title>A global phylogenomic analysis of the shiitake genus Lentinula.</title>
        <authorList>
            <person name="Sierra-Patev S."/>
            <person name="Min B."/>
            <person name="Naranjo-Ortiz M."/>
            <person name="Looney B."/>
            <person name="Konkel Z."/>
            <person name="Slot J.C."/>
            <person name="Sakamoto Y."/>
            <person name="Steenwyk J.L."/>
            <person name="Rokas A."/>
            <person name="Carro J."/>
            <person name="Camarero S."/>
            <person name="Ferreira P."/>
            <person name="Molpeceres G."/>
            <person name="Ruiz-Duenas F.J."/>
            <person name="Serrano A."/>
            <person name="Henrissat B."/>
            <person name="Drula E."/>
            <person name="Hughes K.W."/>
            <person name="Mata J.L."/>
            <person name="Ishikawa N.K."/>
            <person name="Vargas-Isla R."/>
            <person name="Ushijima S."/>
            <person name="Smith C.A."/>
            <person name="Donoghue J."/>
            <person name="Ahrendt S."/>
            <person name="Andreopoulos W."/>
            <person name="He G."/>
            <person name="LaButti K."/>
            <person name="Lipzen A."/>
            <person name="Ng V."/>
            <person name="Riley R."/>
            <person name="Sandor L."/>
            <person name="Barry K."/>
            <person name="Martinez A.T."/>
            <person name="Xiao Y."/>
            <person name="Gibbons J.G."/>
            <person name="Terashima K."/>
            <person name="Grigoriev I.V."/>
            <person name="Hibbett D."/>
        </authorList>
    </citation>
    <scope>NUCLEOTIDE SEQUENCE</scope>
    <source>
        <strain evidence="4">ET3784</strain>
    </source>
</reference>
<protein>
    <recommendedName>
        <fullName evidence="3">RRM domain-containing protein</fullName>
    </recommendedName>
</protein>
<dbReference type="SUPFAM" id="SSF54928">
    <property type="entry name" value="RNA-binding domain, RBD"/>
    <property type="match status" value="1"/>
</dbReference>
<dbReference type="PANTHER" id="PTHR48034">
    <property type="entry name" value="TRANSFORMER-2 SEX-DETERMINING PROTEIN-RELATED"/>
    <property type="match status" value="1"/>
</dbReference>
<evidence type="ECO:0000313" key="4">
    <source>
        <dbReference type="EMBL" id="KAJ3731219.1"/>
    </source>
</evidence>
<reference evidence="4" key="1">
    <citation type="submission" date="2022-08" db="EMBL/GenBank/DDBJ databases">
        <authorList>
            <consortium name="DOE Joint Genome Institute"/>
            <person name="Min B."/>
            <person name="Sierra-Patev S."/>
            <person name="Naranjo-Ortiz M."/>
            <person name="Looney B."/>
            <person name="Konkel Z."/>
            <person name="Slot J.C."/>
            <person name="Sakamoto Y."/>
            <person name="Steenwyk J.L."/>
            <person name="Rokas A."/>
            <person name="Carro J."/>
            <person name="Camarero S."/>
            <person name="Ferreira P."/>
            <person name="Molpeceres G."/>
            <person name="Ruiz-duenas F.J."/>
            <person name="Serrano A."/>
            <person name="Henrissat B."/>
            <person name="Drula E."/>
            <person name="Hughes K.W."/>
            <person name="Mata J.L."/>
            <person name="Ishikawa N.K."/>
            <person name="Vargas-Isla R."/>
            <person name="Ushijima S."/>
            <person name="Smith C.A."/>
            <person name="Ahrendt S."/>
            <person name="Andreopoulos W."/>
            <person name="He G."/>
            <person name="LaButti K."/>
            <person name="Lipzen A."/>
            <person name="Ng V."/>
            <person name="Riley R."/>
            <person name="Sandor L."/>
            <person name="Barry K."/>
            <person name="Martinez A.T."/>
            <person name="Xiao Y."/>
            <person name="Gibbons J.G."/>
            <person name="Terashima K."/>
            <person name="Hibbett D.S."/>
            <person name="Grigoriev I.V."/>
        </authorList>
    </citation>
    <scope>NUCLEOTIDE SEQUENCE</scope>
    <source>
        <strain evidence="4">ET3784</strain>
    </source>
</reference>
<dbReference type="AlphaFoldDB" id="A0AA38MT07"/>
<dbReference type="Pfam" id="PF00076">
    <property type="entry name" value="RRM_1"/>
    <property type="match status" value="1"/>
</dbReference>
<keyword evidence="1" id="KW-0694">RNA-binding</keyword>
<dbReference type="InterPro" id="IPR035979">
    <property type="entry name" value="RBD_domain_sf"/>
</dbReference>
<evidence type="ECO:0000313" key="5">
    <source>
        <dbReference type="Proteomes" id="UP001176059"/>
    </source>
</evidence>
<organism evidence="4 5">
    <name type="scientific">Lentinula guzmanii</name>
    <dbReference type="NCBI Taxonomy" id="2804957"/>
    <lineage>
        <taxon>Eukaryota</taxon>
        <taxon>Fungi</taxon>
        <taxon>Dikarya</taxon>
        <taxon>Basidiomycota</taxon>
        <taxon>Agaricomycotina</taxon>
        <taxon>Agaricomycetes</taxon>
        <taxon>Agaricomycetidae</taxon>
        <taxon>Agaricales</taxon>
        <taxon>Marasmiineae</taxon>
        <taxon>Omphalotaceae</taxon>
        <taxon>Lentinula</taxon>
    </lineage>
</organism>
<proteinExistence type="predicted"/>
<keyword evidence="5" id="KW-1185">Reference proteome</keyword>